<organism evidence="1 2">
    <name type="scientific">Aneurinibacillus danicus</name>
    <dbReference type="NCBI Taxonomy" id="267746"/>
    <lineage>
        <taxon>Bacteria</taxon>
        <taxon>Bacillati</taxon>
        <taxon>Bacillota</taxon>
        <taxon>Bacilli</taxon>
        <taxon>Bacillales</taxon>
        <taxon>Paenibacillaceae</taxon>
        <taxon>Aneurinibacillus group</taxon>
        <taxon>Aneurinibacillus</taxon>
    </lineage>
</organism>
<dbReference type="Proteomes" id="UP000321157">
    <property type="component" value="Unassembled WGS sequence"/>
</dbReference>
<dbReference type="Pfam" id="PF06949">
    <property type="entry name" value="DUF1292"/>
    <property type="match status" value="1"/>
</dbReference>
<evidence type="ECO:0000313" key="1">
    <source>
        <dbReference type="EMBL" id="GEN35476.1"/>
    </source>
</evidence>
<name>A0A511V978_9BACL</name>
<keyword evidence="2" id="KW-1185">Reference proteome</keyword>
<accession>A0A511V978</accession>
<dbReference type="InterPro" id="IPR009711">
    <property type="entry name" value="UPF0473"/>
</dbReference>
<dbReference type="OrthoDB" id="2680281at2"/>
<dbReference type="EMBL" id="BJXX01000133">
    <property type="protein sequence ID" value="GEN35476.1"/>
    <property type="molecule type" value="Genomic_DNA"/>
</dbReference>
<dbReference type="RefSeq" id="WP_146811007.1">
    <property type="nucleotide sequence ID" value="NZ_BJXX01000133.1"/>
</dbReference>
<protein>
    <submittedName>
        <fullName evidence="1">Uncharacterized protein</fullName>
    </submittedName>
</protein>
<dbReference type="AlphaFoldDB" id="A0A511V978"/>
<comment type="caution">
    <text evidence="1">The sequence shown here is derived from an EMBL/GenBank/DDBJ whole genome shotgun (WGS) entry which is preliminary data.</text>
</comment>
<proteinExistence type="predicted"/>
<sequence>MDYQAESRGEVRHLRDSWGNQVKWYDARLGREEQYSVMTEMDVAGQTYAVLTPTSFADPHPYLFKYSLTDGVPALSPVESEDEWDQAVDAFSAWLDESNVKVHMV</sequence>
<reference evidence="1 2" key="1">
    <citation type="submission" date="2019-07" db="EMBL/GenBank/DDBJ databases">
        <title>Whole genome shotgun sequence of Aneurinibacillus danicus NBRC 102444.</title>
        <authorList>
            <person name="Hosoyama A."/>
            <person name="Uohara A."/>
            <person name="Ohji S."/>
            <person name="Ichikawa N."/>
        </authorList>
    </citation>
    <scope>NUCLEOTIDE SEQUENCE [LARGE SCALE GENOMIC DNA]</scope>
    <source>
        <strain evidence="1 2">NBRC 102444</strain>
    </source>
</reference>
<evidence type="ECO:0000313" key="2">
    <source>
        <dbReference type="Proteomes" id="UP000321157"/>
    </source>
</evidence>
<gene>
    <name evidence="1" type="ORF">ADA01nite_29360</name>
</gene>